<organism evidence="4 5">
    <name type="scientific">Paenibacillus radicis</name>
    <name type="common">ex Xue et al. 2023</name>
    <dbReference type="NCBI Taxonomy" id="2972489"/>
    <lineage>
        <taxon>Bacteria</taxon>
        <taxon>Bacillati</taxon>
        <taxon>Bacillota</taxon>
        <taxon>Bacilli</taxon>
        <taxon>Bacillales</taxon>
        <taxon>Paenibacillaceae</taxon>
        <taxon>Paenibacillus</taxon>
    </lineage>
</organism>
<dbReference type="GO" id="GO:0016787">
    <property type="term" value="F:hydrolase activity"/>
    <property type="evidence" value="ECO:0007669"/>
    <property type="project" value="UniProtKB-KW"/>
</dbReference>
<dbReference type="InterPro" id="IPR000868">
    <property type="entry name" value="Isochorismatase-like_dom"/>
</dbReference>
<dbReference type="Gene3D" id="3.40.50.850">
    <property type="entry name" value="Isochorismatase-like"/>
    <property type="match status" value="1"/>
</dbReference>
<dbReference type="Pfam" id="PF00857">
    <property type="entry name" value="Isochorismatase"/>
    <property type="match status" value="1"/>
</dbReference>
<dbReference type="InterPro" id="IPR050272">
    <property type="entry name" value="Isochorismatase-like_hydrls"/>
</dbReference>
<keyword evidence="5" id="KW-1185">Reference proteome</keyword>
<protein>
    <submittedName>
        <fullName evidence="4">Cysteine hydrolase</fullName>
    </submittedName>
</protein>
<evidence type="ECO:0000256" key="2">
    <source>
        <dbReference type="ARBA" id="ARBA00022801"/>
    </source>
</evidence>
<comment type="caution">
    <text evidence="4">The sequence shown here is derived from an EMBL/GenBank/DDBJ whole genome shotgun (WGS) entry which is preliminary data.</text>
</comment>
<dbReference type="SUPFAM" id="SSF52499">
    <property type="entry name" value="Isochorismatase-like hydrolases"/>
    <property type="match status" value="1"/>
</dbReference>
<comment type="similarity">
    <text evidence="1">Belongs to the isochorismatase family.</text>
</comment>
<sequence>MITNIESALLVIDVQNGMFHEAYPVYDGEGLLERISGLIQKARACGTPVLYIQHNEDEGLVTNSPDWNIHPMIAPVGGDTIIQKHTADSFHDTNLHMKLVELGIRKVVLVGIQTDICIDATCRRANELGFQVTVVKDCHSTWNQGEQSATQIIEHYNDQFRSFAEILEFSNIEFC</sequence>
<evidence type="ECO:0000256" key="1">
    <source>
        <dbReference type="ARBA" id="ARBA00006336"/>
    </source>
</evidence>
<evidence type="ECO:0000313" key="4">
    <source>
        <dbReference type="EMBL" id="MCR8630258.1"/>
    </source>
</evidence>
<dbReference type="InterPro" id="IPR036380">
    <property type="entry name" value="Isochorismatase-like_sf"/>
</dbReference>
<gene>
    <name evidence="4" type="ORF">NV381_03480</name>
</gene>
<proteinExistence type="inferred from homology"/>
<reference evidence="4 5" key="1">
    <citation type="submission" date="2022-08" db="EMBL/GenBank/DDBJ databases">
        <title>Paenibacillus endoradicis sp. nov., Paenibacillus radicibacter sp. nov and Paenibacillus pararadicis sp. nov., three cold-adapted plant growth-promoting bacteria isolated from root of Larix gmelinii in Great Khingan.</title>
        <authorList>
            <person name="Xue H."/>
        </authorList>
    </citation>
    <scope>NUCLEOTIDE SEQUENCE [LARGE SCALE GENOMIC DNA]</scope>
    <source>
        <strain evidence="4 5">N5-1-1-5</strain>
    </source>
</reference>
<dbReference type="RefSeq" id="WP_258211877.1">
    <property type="nucleotide sequence ID" value="NZ_JANQBD010000002.1"/>
</dbReference>
<evidence type="ECO:0000313" key="5">
    <source>
        <dbReference type="Proteomes" id="UP001300012"/>
    </source>
</evidence>
<dbReference type="PANTHER" id="PTHR43540:SF14">
    <property type="entry name" value="ISOCHORISMATASE"/>
    <property type="match status" value="1"/>
</dbReference>
<dbReference type="Proteomes" id="UP001300012">
    <property type="component" value="Unassembled WGS sequence"/>
</dbReference>
<dbReference type="EMBL" id="JANQBD010000002">
    <property type="protein sequence ID" value="MCR8630258.1"/>
    <property type="molecule type" value="Genomic_DNA"/>
</dbReference>
<feature type="domain" description="Isochorismatase-like" evidence="3">
    <location>
        <begin position="7"/>
        <end position="149"/>
    </location>
</feature>
<dbReference type="CDD" id="cd01014">
    <property type="entry name" value="nicotinamidase_related"/>
    <property type="match status" value="1"/>
</dbReference>
<evidence type="ECO:0000259" key="3">
    <source>
        <dbReference type="Pfam" id="PF00857"/>
    </source>
</evidence>
<name>A0ABT1YAN9_9BACL</name>
<keyword evidence="2 4" id="KW-0378">Hydrolase</keyword>
<accession>A0ABT1YAN9</accession>
<dbReference type="PANTHER" id="PTHR43540">
    <property type="entry name" value="PEROXYUREIDOACRYLATE/UREIDOACRYLATE AMIDOHYDROLASE-RELATED"/>
    <property type="match status" value="1"/>
</dbReference>